<name>A0A850PIK5_9MYCO</name>
<dbReference type="AlphaFoldDB" id="A0A850PIK5"/>
<dbReference type="RefSeq" id="WP_178358620.1">
    <property type="nucleotide sequence ID" value="NZ_JABFYL010000023.1"/>
</dbReference>
<evidence type="ECO:0000313" key="3">
    <source>
        <dbReference type="Proteomes" id="UP000570517"/>
    </source>
</evidence>
<protein>
    <submittedName>
        <fullName evidence="2">Uncharacterized protein</fullName>
    </submittedName>
</protein>
<gene>
    <name evidence="2" type="ORF">HLY00_1418</name>
</gene>
<dbReference type="PROSITE" id="PS51257">
    <property type="entry name" value="PROKAR_LIPOPROTEIN"/>
    <property type="match status" value="1"/>
</dbReference>
<dbReference type="InterPro" id="IPR025644">
    <property type="entry name" value="DUF4344"/>
</dbReference>
<comment type="caution">
    <text evidence="2">The sequence shown here is derived from an EMBL/GenBank/DDBJ whole genome shotgun (WGS) entry which is preliminary data.</text>
</comment>
<keyword evidence="3" id="KW-1185">Reference proteome</keyword>
<feature type="region of interest" description="Disordered" evidence="1">
    <location>
        <begin position="20"/>
        <end position="48"/>
    </location>
</feature>
<dbReference type="Pfam" id="PF14247">
    <property type="entry name" value="DUF4344"/>
    <property type="match status" value="1"/>
</dbReference>
<reference evidence="2 3" key="1">
    <citation type="submission" date="2020-05" db="EMBL/GenBank/DDBJ databases">
        <title>Draft genome sequence of Mycobacterium hippocampi DL, isolated from European seabass, Dicentrarchus labrax, reared in fish farms.</title>
        <authorList>
            <person name="Stathopoulou P."/>
            <person name="Asimakis E."/>
            <person name="Tzokas K."/>
            <person name="Batargias C."/>
            <person name="Tsiamis G."/>
        </authorList>
    </citation>
    <scope>NUCLEOTIDE SEQUENCE [LARGE SCALE GENOMIC DNA]</scope>
    <source>
        <strain evidence="2 3">DL</strain>
    </source>
</reference>
<evidence type="ECO:0000256" key="1">
    <source>
        <dbReference type="SAM" id="MobiDB-lite"/>
    </source>
</evidence>
<dbReference type="EMBL" id="JABFYL010000023">
    <property type="protein sequence ID" value="NVN50251.1"/>
    <property type="molecule type" value="Genomic_DNA"/>
</dbReference>
<sequence length="284" mass="30520">MRIWVGPLVAASLVLAGCGGAREQQPDPSEAAPSGTVAAEQSSDPDVEDDGAMIVTYEDAQTPDALAGRALMQDNDLLEDLADDINETLALPYDIDLLGSQCDEANAFWDSDEQSITLCYEDAALAEQIFTEAGDPDPVASALNSEYATFYHEVGHMAINIYELPALGREEDVADQLAAFVLLQPGDDGVPDPESVQAVKDFARTFGASGVQRGEVSAEDFADVHSLDETRMFNLQCWIYGSSPDTNADLVAAGELPEGRADGCEDEWAQLDNAWSTLLDPYFK</sequence>
<organism evidence="2 3">
    <name type="scientific">Mycolicibacterium hippocampi</name>
    <dbReference type="NCBI Taxonomy" id="659824"/>
    <lineage>
        <taxon>Bacteria</taxon>
        <taxon>Bacillati</taxon>
        <taxon>Actinomycetota</taxon>
        <taxon>Actinomycetes</taxon>
        <taxon>Mycobacteriales</taxon>
        <taxon>Mycobacteriaceae</taxon>
        <taxon>Mycolicibacterium</taxon>
    </lineage>
</organism>
<accession>A0A850PIK5</accession>
<proteinExistence type="predicted"/>
<dbReference type="Proteomes" id="UP000570517">
    <property type="component" value="Unassembled WGS sequence"/>
</dbReference>
<evidence type="ECO:0000313" key="2">
    <source>
        <dbReference type="EMBL" id="NVN50251.1"/>
    </source>
</evidence>